<reference evidence="2 3" key="1">
    <citation type="journal article" date="2008" name="Science">
        <title>The Physcomitrella genome reveals evolutionary insights into the conquest of land by plants.</title>
        <authorList>
            <person name="Rensing S."/>
            <person name="Lang D."/>
            <person name="Zimmer A."/>
            <person name="Terry A."/>
            <person name="Salamov A."/>
            <person name="Shapiro H."/>
            <person name="Nishiyama T."/>
            <person name="Perroud P.-F."/>
            <person name="Lindquist E."/>
            <person name="Kamisugi Y."/>
            <person name="Tanahashi T."/>
            <person name="Sakakibara K."/>
            <person name="Fujita T."/>
            <person name="Oishi K."/>
            <person name="Shin-I T."/>
            <person name="Kuroki Y."/>
            <person name="Toyoda A."/>
            <person name="Suzuki Y."/>
            <person name="Hashimoto A."/>
            <person name="Yamaguchi K."/>
            <person name="Sugano A."/>
            <person name="Kohara Y."/>
            <person name="Fujiyama A."/>
            <person name="Anterola A."/>
            <person name="Aoki S."/>
            <person name="Ashton N."/>
            <person name="Barbazuk W.B."/>
            <person name="Barker E."/>
            <person name="Bennetzen J."/>
            <person name="Bezanilla M."/>
            <person name="Blankenship R."/>
            <person name="Cho S.H."/>
            <person name="Dutcher S."/>
            <person name="Estelle M."/>
            <person name="Fawcett J.A."/>
            <person name="Gundlach H."/>
            <person name="Hanada K."/>
            <person name="Heyl A."/>
            <person name="Hicks K.A."/>
            <person name="Hugh J."/>
            <person name="Lohr M."/>
            <person name="Mayer K."/>
            <person name="Melkozernov A."/>
            <person name="Murata T."/>
            <person name="Nelson D."/>
            <person name="Pils B."/>
            <person name="Prigge M."/>
            <person name="Reiss B."/>
            <person name="Renner T."/>
            <person name="Rombauts S."/>
            <person name="Rushton P."/>
            <person name="Sanderfoot A."/>
            <person name="Schween G."/>
            <person name="Shiu S.-H."/>
            <person name="Stueber K."/>
            <person name="Theodoulou F.L."/>
            <person name="Tu H."/>
            <person name="Van de Peer Y."/>
            <person name="Verrier P.J."/>
            <person name="Waters E."/>
            <person name="Wood A."/>
            <person name="Yang L."/>
            <person name="Cove D."/>
            <person name="Cuming A."/>
            <person name="Hasebe M."/>
            <person name="Lucas S."/>
            <person name="Mishler D.B."/>
            <person name="Reski R."/>
            <person name="Grigoriev I."/>
            <person name="Quatrano R.S."/>
            <person name="Boore J.L."/>
        </authorList>
    </citation>
    <scope>NUCLEOTIDE SEQUENCE [LARGE SCALE GENOMIC DNA]</scope>
    <source>
        <strain evidence="2 3">cv. Gransden 2004</strain>
    </source>
</reference>
<dbReference type="PANTHER" id="PTHR35312:SF1">
    <property type="entry name" value="OS07G0641800 PROTEIN"/>
    <property type="match status" value="1"/>
</dbReference>
<protein>
    <submittedName>
        <fullName evidence="2">Uncharacterized protein</fullName>
    </submittedName>
</protein>
<dbReference type="PANTHER" id="PTHR35312">
    <property type="entry name" value="OS07G0641800 PROTEIN"/>
    <property type="match status" value="1"/>
</dbReference>
<organism evidence="2 3">
    <name type="scientific">Physcomitrium patens</name>
    <name type="common">Spreading-leaved earth moss</name>
    <name type="synonym">Physcomitrella patens</name>
    <dbReference type="NCBI Taxonomy" id="3218"/>
    <lineage>
        <taxon>Eukaryota</taxon>
        <taxon>Viridiplantae</taxon>
        <taxon>Streptophyta</taxon>
        <taxon>Embryophyta</taxon>
        <taxon>Bryophyta</taxon>
        <taxon>Bryophytina</taxon>
        <taxon>Bryopsida</taxon>
        <taxon>Funariidae</taxon>
        <taxon>Funariales</taxon>
        <taxon>Funariaceae</taxon>
        <taxon>Physcomitrium</taxon>
    </lineage>
</organism>
<gene>
    <name evidence="2" type="primary">LOC112276922</name>
</gene>
<evidence type="ECO:0000313" key="2">
    <source>
        <dbReference type="EnsemblPlants" id="Pp3c24_4990V3.6"/>
    </source>
</evidence>
<name>A0A7I4FHI7_PHYPA</name>
<dbReference type="Gramene" id="Pp3c24_4990V3.6">
    <property type="protein sequence ID" value="Pp3c24_4990V3.6"/>
    <property type="gene ID" value="Pp3c24_4990"/>
</dbReference>
<sequence>MEEDQFQRLLGMFPIVRSRSYCADDAVGTSRRVPSGFSLASSNVELQQVDTESNREQTDTDKSTPQMSLASLHSKGNFWDQLKAAAEQQDFW</sequence>
<evidence type="ECO:0000256" key="1">
    <source>
        <dbReference type="SAM" id="MobiDB-lite"/>
    </source>
</evidence>
<accession>A0A7I4FHI7</accession>
<reference evidence="2 3" key="2">
    <citation type="journal article" date="2018" name="Plant J.">
        <title>The Physcomitrella patens chromosome-scale assembly reveals moss genome structure and evolution.</title>
        <authorList>
            <person name="Lang D."/>
            <person name="Ullrich K.K."/>
            <person name="Murat F."/>
            <person name="Fuchs J."/>
            <person name="Jenkins J."/>
            <person name="Haas F.B."/>
            <person name="Piednoel M."/>
            <person name="Gundlach H."/>
            <person name="Van Bel M."/>
            <person name="Meyberg R."/>
            <person name="Vives C."/>
            <person name="Morata J."/>
            <person name="Symeonidi A."/>
            <person name="Hiss M."/>
            <person name="Muchero W."/>
            <person name="Kamisugi Y."/>
            <person name="Saleh O."/>
            <person name="Blanc G."/>
            <person name="Decker E.L."/>
            <person name="van Gessel N."/>
            <person name="Grimwood J."/>
            <person name="Hayes R.D."/>
            <person name="Graham S.W."/>
            <person name="Gunter L.E."/>
            <person name="McDaniel S.F."/>
            <person name="Hoernstein S.N.W."/>
            <person name="Larsson A."/>
            <person name="Li F.W."/>
            <person name="Perroud P.F."/>
            <person name="Phillips J."/>
            <person name="Ranjan P."/>
            <person name="Rokshar D.S."/>
            <person name="Rothfels C.J."/>
            <person name="Schneider L."/>
            <person name="Shu S."/>
            <person name="Stevenson D.W."/>
            <person name="Thummler F."/>
            <person name="Tillich M."/>
            <person name="Villarreal Aguilar J.C."/>
            <person name="Widiez T."/>
            <person name="Wong G.K."/>
            <person name="Wymore A."/>
            <person name="Zhang Y."/>
            <person name="Zimmer A.D."/>
            <person name="Quatrano R.S."/>
            <person name="Mayer K.F.X."/>
            <person name="Goodstein D."/>
            <person name="Casacuberta J.M."/>
            <person name="Vandepoele K."/>
            <person name="Reski R."/>
            <person name="Cuming A.C."/>
            <person name="Tuskan G.A."/>
            <person name="Maumus F."/>
            <person name="Salse J."/>
            <person name="Schmutz J."/>
            <person name="Rensing S.A."/>
        </authorList>
    </citation>
    <scope>NUCLEOTIDE SEQUENCE [LARGE SCALE GENOMIC DNA]</scope>
    <source>
        <strain evidence="2 3">cv. Gransden 2004</strain>
    </source>
</reference>
<feature type="region of interest" description="Disordered" evidence="1">
    <location>
        <begin position="44"/>
        <end position="68"/>
    </location>
</feature>
<proteinExistence type="predicted"/>
<keyword evidence="3" id="KW-1185">Reference proteome</keyword>
<feature type="compositionally biased region" description="Basic and acidic residues" evidence="1">
    <location>
        <begin position="52"/>
        <end position="62"/>
    </location>
</feature>
<reference evidence="2" key="3">
    <citation type="submission" date="2020-12" db="UniProtKB">
        <authorList>
            <consortium name="EnsemblPlants"/>
        </authorList>
    </citation>
    <scope>IDENTIFICATION</scope>
</reference>
<dbReference type="Proteomes" id="UP000006727">
    <property type="component" value="Chromosome 24"/>
</dbReference>
<evidence type="ECO:0000313" key="3">
    <source>
        <dbReference type="Proteomes" id="UP000006727"/>
    </source>
</evidence>
<dbReference type="EnsemblPlants" id="Pp3c24_4990V3.6">
    <property type="protein sequence ID" value="Pp3c24_4990V3.6"/>
    <property type="gene ID" value="Pp3c24_4990"/>
</dbReference>
<dbReference type="EMBL" id="ABEU02000024">
    <property type="status" value="NOT_ANNOTATED_CDS"/>
    <property type="molecule type" value="Genomic_DNA"/>
</dbReference>
<dbReference type="AlphaFoldDB" id="A0A7I4FHI7"/>